<gene>
    <name evidence="3" type="ORF">SAMN04487992_101499</name>
</gene>
<dbReference type="eggNOG" id="COG1393">
    <property type="taxonomic scope" value="Bacteria"/>
</dbReference>
<evidence type="ECO:0000313" key="4">
    <source>
        <dbReference type="Proteomes" id="UP000182114"/>
    </source>
</evidence>
<dbReference type="EMBL" id="FNBD01000001">
    <property type="protein sequence ID" value="SDE49611.1"/>
    <property type="molecule type" value="Genomic_DNA"/>
</dbReference>
<sequence>MEDMGVISTNKNKITLFYNSENSIGKQCYGYVQASDKEVLGIDISKTNITGTQWAELAEKLEIPVKQLIDTEHPDFVKLYGDKAIDMEAHDWIKILDKNPKLVQFPVLVFGENYYQLTSGAEFKKYLEANSAGIEKK</sequence>
<dbReference type="Proteomes" id="UP000182114">
    <property type="component" value="Unassembled WGS sequence"/>
</dbReference>
<name>A0A1G7DDK3_9FLAO</name>
<evidence type="ECO:0000256" key="2">
    <source>
        <dbReference type="PROSITE-ProRule" id="PRU01282"/>
    </source>
</evidence>
<dbReference type="Gene3D" id="3.40.30.10">
    <property type="entry name" value="Glutaredoxin"/>
    <property type="match status" value="1"/>
</dbReference>
<accession>A0A1G7DDK3</accession>
<dbReference type="RefSeq" id="WP_235698017.1">
    <property type="nucleotide sequence ID" value="NZ_FNBD01000001.1"/>
</dbReference>
<dbReference type="PROSITE" id="PS51353">
    <property type="entry name" value="ARSC"/>
    <property type="match status" value="1"/>
</dbReference>
<dbReference type="InterPro" id="IPR006660">
    <property type="entry name" value="Arsenate_reductase-like"/>
</dbReference>
<comment type="similarity">
    <text evidence="1 2">Belongs to the ArsC family.</text>
</comment>
<organism evidence="3 4">
    <name type="scientific">Cellulophaga baltica</name>
    <dbReference type="NCBI Taxonomy" id="76594"/>
    <lineage>
        <taxon>Bacteria</taxon>
        <taxon>Pseudomonadati</taxon>
        <taxon>Bacteroidota</taxon>
        <taxon>Flavobacteriia</taxon>
        <taxon>Flavobacteriales</taxon>
        <taxon>Flavobacteriaceae</taxon>
        <taxon>Cellulophaga</taxon>
    </lineage>
</organism>
<keyword evidence="4" id="KW-1185">Reference proteome</keyword>
<evidence type="ECO:0000313" key="3">
    <source>
        <dbReference type="EMBL" id="SDE49611.1"/>
    </source>
</evidence>
<dbReference type="SUPFAM" id="SSF52833">
    <property type="entry name" value="Thioredoxin-like"/>
    <property type="match status" value="1"/>
</dbReference>
<proteinExistence type="inferred from homology"/>
<reference evidence="4" key="1">
    <citation type="submission" date="2016-10" db="EMBL/GenBank/DDBJ databases">
        <authorList>
            <person name="Varghese N."/>
            <person name="Submissions S."/>
        </authorList>
    </citation>
    <scope>NUCLEOTIDE SEQUENCE [LARGE SCALE GENOMIC DNA]</scope>
    <source>
        <strain evidence="4">DSM 24729</strain>
    </source>
</reference>
<protein>
    <submittedName>
        <fullName evidence="3">Arsenate reductase, glutaredoxin family</fullName>
    </submittedName>
</protein>
<evidence type="ECO:0000256" key="1">
    <source>
        <dbReference type="ARBA" id="ARBA00007198"/>
    </source>
</evidence>
<dbReference type="InterPro" id="IPR036249">
    <property type="entry name" value="Thioredoxin-like_sf"/>
</dbReference>
<dbReference type="AlphaFoldDB" id="A0A1G7DDK3"/>